<keyword evidence="9" id="KW-0472">Membrane</keyword>
<dbReference type="Gene3D" id="1.20.1280.50">
    <property type="match status" value="1"/>
</dbReference>
<dbReference type="InterPro" id="IPR036322">
    <property type="entry name" value="WD40_repeat_dom_sf"/>
</dbReference>
<comment type="subunit">
    <text evidence="3">Component of the SCF(sconB) E3 ubiquitin ligase complex.</text>
</comment>
<sequence>MKATSSISKRRDDGHAMTYSSPKRRRISQAYNSDYLSFLSDEILLYILSYLPISALLRCQRVSRRFHALAGDSELWKQQYYSRWVRPRARRLARVRCATPQLSRLEYSPKVSTWLDHSHLAGEGSSTNWKKKYRLRHNWSKGICRVTAVELPQSPQPPVLVQFCARLVFVADSAHGLRVWHADNTNSCLASVPFTNVNTQEPIVPTSLKATYCSQQNVTRIAVGFESGCFSVYNMDIRALRLELGLTYTSSTDRAITEMALSFPYILMVSQCNVLSLFDIQAANEKSDHNPVKLMEKAYLLATLKAESILAPMSLSVRVAASEIIASIVYSFYHIGCGWSIGIQELHFNKSGQQISSRLTTTVDCQYGVIPLRPSSRVPDEQQSLLSSDLYGWSTKPSILHREPPTSISYSHPYLLASHADNTLTVYLVVSTTGSLQVKGGQRLWGHTTSVAAVQVSDHGKAVSVSSCGDEIRIWELEPLISYFGTQSMLDEKSIQVSPENKQCRRYENFGVLSGVSRCEDNGDRSPSPERSYELDRIRGCVGFDDERVLLLRERNIGNQLLELYDFT</sequence>
<dbReference type="Gene3D" id="2.130.10.10">
    <property type="entry name" value="YVTN repeat-like/Quinoprotein amine dehydrogenase"/>
    <property type="match status" value="1"/>
</dbReference>
<evidence type="ECO:0000313" key="11">
    <source>
        <dbReference type="EMBL" id="KAE8331307.1"/>
    </source>
</evidence>
<dbReference type="SUPFAM" id="SSF50978">
    <property type="entry name" value="WD40 repeat-like"/>
    <property type="match status" value="1"/>
</dbReference>
<dbReference type="AlphaFoldDB" id="A0A5N6XDG9"/>
<proteinExistence type="inferred from homology"/>
<name>A0A5N6XDG9_9EURO</name>
<dbReference type="Pfam" id="PF25499">
    <property type="entry name" value="Beta-prop_pof12"/>
    <property type="match status" value="1"/>
</dbReference>
<dbReference type="Pfam" id="PF12937">
    <property type="entry name" value="F-box-like"/>
    <property type="match status" value="1"/>
</dbReference>
<keyword evidence="7" id="KW-0853">WD repeat</keyword>
<comment type="function">
    <text evidence="1">Component of the SCF(sconB) E3 ubiquitin ligase complex involved in the regulation of sulfur metabolite repression, probably by mediating the inactivation or degradation of the metR transcription factor.</text>
</comment>
<dbReference type="InterPro" id="IPR015943">
    <property type="entry name" value="WD40/YVTN_repeat-like_dom_sf"/>
</dbReference>
<dbReference type="GO" id="GO:0005737">
    <property type="term" value="C:cytoplasm"/>
    <property type="evidence" value="ECO:0007669"/>
    <property type="project" value="TreeGrafter"/>
</dbReference>
<dbReference type="PROSITE" id="PS50181">
    <property type="entry name" value="FBOX"/>
    <property type="match status" value="1"/>
</dbReference>
<evidence type="ECO:0000256" key="5">
    <source>
        <dbReference type="ARBA" id="ARBA00030034"/>
    </source>
</evidence>
<dbReference type="InterPro" id="IPR001680">
    <property type="entry name" value="WD40_rpt"/>
</dbReference>
<evidence type="ECO:0000256" key="2">
    <source>
        <dbReference type="ARBA" id="ARBA00007968"/>
    </source>
</evidence>
<evidence type="ECO:0000256" key="7">
    <source>
        <dbReference type="PROSITE-ProRule" id="PRU00221"/>
    </source>
</evidence>
<feature type="region of interest" description="Disordered" evidence="8">
    <location>
        <begin position="1"/>
        <end position="21"/>
    </location>
</feature>
<evidence type="ECO:0000313" key="12">
    <source>
        <dbReference type="Proteomes" id="UP000325945"/>
    </source>
</evidence>
<evidence type="ECO:0000256" key="6">
    <source>
        <dbReference type="ARBA" id="ARBA00032113"/>
    </source>
</evidence>
<comment type="similarity">
    <text evidence="2">Belongs to the WD repeat MET30/SCONB/SCON-2 family.</text>
</comment>
<evidence type="ECO:0000256" key="3">
    <source>
        <dbReference type="ARBA" id="ARBA00011725"/>
    </source>
</evidence>
<dbReference type="PANTHER" id="PTHR12874">
    <property type="entry name" value="F-BOX ONLY PROTEIN 48-RELATED"/>
    <property type="match status" value="1"/>
</dbReference>
<dbReference type="GO" id="GO:0031146">
    <property type="term" value="P:SCF-dependent proteasomal ubiquitin-dependent protein catabolic process"/>
    <property type="evidence" value="ECO:0007669"/>
    <property type="project" value="TreeGrafter"/>
</dbReference>
<keyword evidence="12" id="KW-1185">Reference proteome</keyword>
<keyword evidence="9" id="KW-0812">Transmembrane</keyword>
<evidence type="ECO:0000256" key="8">
    <source>
        <dbReference type="SAM" id="MobiDB-lite"/>
    </source>
</evidence>
<protein>
    <recommendedName>
        <fullName evidence="4">Probable E3 ubiquitin ligase complex SCF subunit sconB</fullName>
    </recommendedName>
    <alternativeName>
        <fullName evidence="6">Sulfur controller B</fullName>
    </alternativeName>
    <alternativeName>
        <fullName evidence="5">Sulfur metabolite repression control protein B</fullName>
    </alternativeName>
</protein>
<organism evidence="11 12">
    <name type="scientific">Aspergillus sergii</name>
    <dbReference type="NCBI Taxonomy" id="1034303"/>
    <lineage>
        <taxon>Eukaryota</taxon>
        <taxon>Fungi</taxon>
        <taxon>Dikarya</taxon>
        <taxon>Ascomycota</taxon>
        <taxon>Pezizomycotina</taxon>
        <taxon>Eurotiomycetes</taxon>
        <taxon>Eurotiomycetidae</taxon>
        <taxon>Eurotiales</taxon>
        <taxon>Aspergillaceae</taxon>
        <taxon>Aspergillus</taxon>
        <taxon>Aspergillus subgen. Circumdati</taxon>
    </lineage>
</organism>
<evidence type="ECO:0000256" key="4">
    <source>
        <dbReference type="ARBA" id="ARBA00015819"/>
    </source>
</evidence>
<gene>
    <name evidence="11" type="ORF">BDV39DRAFT_169471</name>
</gene>
<dbReference type="InterPro" id="IPR001810">
    <property type="entry name" value="F-box_dom"/>
</dbReference>
<dbReference type="EMBL" id="ML741770">
    <property type="protein sequence ID" value="KAE8331307.1"/>
    <property type="molecule type" value="Genomic_DNA"/>
</dbReference>
<evidence type="ECO:0000256" key="1">
    <source>
        <dbReference type="ARBA" id="ARBA00002730"/>
    </source>
</evidence>
<feature type="transmembrane region" description="Helical" evidence="9">
    <location>
        <begin position="35"/>
        <end position="57"/>
    </location>
</feature>
<feature type="repeat" description="WD" evidence="7">
    <location>
        <begin position="444"/>
        <end position="478"/>
    </location>
</feature>
<dbReference type="SUPFAM" id="SSF81383">
    <property type="entry name" value="F-box domain"/>
    <property type="match status" value="1"/>
</dbReference>
<dbReference type="GO" id="GO:0019005">
    <property type="term" value="C:SCF ubiquitin ligase complex"/>
    <property type="evidence" value="ECO:0007669"/>
    <property type="project" value="TreeGrafter"/>
</dbReference>
<dbReference type="SMART" id="SM00256">
    <property type="entry name" value="FBOX"/>
    <property type="match status" value="1"/>
</dbReference>
<evidence type="ECO:0000259" key="10">
    <source>
        <dbReference type="PROSITE" id="PS50181"/>
    </source>
</evidence>
<reference evidence="12" key="1">
    <citation type="submission" date="2019-04" db="EMBL/GenBank/DDBJ databases">
        <title>Friends and foes A comparative genomics studyof 23 Aspergillus species from section Flavi.</title>
        <authorList>
            <consortium name="DOE Joint Genome Institute"/>
            <person name="Kjaerbolling I."/>
            <person name="Vesth T."/>
            <person name="Frisvad J.C."/>
            <person name="Nybo J.L."/>
            <person name="Theobald S."/>
            <person name="Kildgaard S."/>
            <person name="Isbrandt T."/>
            <person name="Kuo A."/>
            <person name="Sato A."/>
            <person name="Lyhne E.K."/>
            <person name="Kogle M.E."/>
            <person name="Wiebenga A."/>
            <person name="Kun R.S."/>
            <person name="Lubbers R.J."/>
            <person name="Makela M.R."/>
            <person name="Barry K."/>
            <person name="Chovatia M."/>
            <person name="Clum A."/>
            <person name="Daum C."/>
            <person name="Haridas S."/>
            <person name="He G."/>
            <person name="LaButti K."/>
            <person name="Lipzen A."/>
            <person name="Mondo S."/>
            <person name="Riley R."/>
            <person name="Salamov A."/>
            <person name="Simmons B.A."/>
            <person name="Magnuson J.K."/>
            <person name="Henrissat B."/>
            <person name="Mortensen U.H."/>
            <person name="Larsen T.O."/>
            <person name="Devries R.P."/>
            <person name="Grigoriev I.V."/>
            <person name="Machida M."/>
            <person name="Baker S.E."/>
            <person name="Andersen M.R."/>
        </authorList>
    </citation>
    <scope>NUCLEOTIDE SEQUENCE [LARGE SCALE GENOMIC DNA]</scope>
    <source>
        <strain evidence="12">CBS 130017</strain>
    </source>
</reference>
<accession>A0A5N6XDG9</accession>
<feature type="domain" description="F-box" evidence="10">
    <location>
        <begin position="33"/>
        <end position="79"/>
    </location>
</feature>
<keyword evidence="9" id="KW-1133">Transmembrane helix</keyword>
<dbReference type="PROSITE" id="PS50082">
    <property type="entry name" value="WD_REPEATS_2"/>
    <property type="match status" value="1"/>
</dbReference>
<dbReference type="InterPro" id="IPR036047">
    <property type="entry name" value="F-box-like_dom_sf"/>
</dbReference>
<evidence type="ECO:0000256" key="9">
    <source>
        <dbReference type="SAM" id="Phobius"/>
    </source>
</evidence>
<dbReference type="Proteomes" id="UP000325945">
    <property type="component" value="Unassembled WGS sequence"/>
</dbReference>
<dbReference type="PANTHER" id="PTHR12874:SF9">
    <property type="entry name" value="F-BOX ONLY PROTEIN 48"/>
    <property type="match status" value="1"/>
</dbReference>